<feature type="compositionally biased region" description="Basic and acidic residues" evidence="3">
    <location>
        <begin position="240"/>
        <end position="249"/>
    </location>
</feature>
<proteinExistence type="inferred from homology"/>
<protein>
    <submittedName>
        <fullName evidence="5">Putative 2OG-Fe(II) oxygenase family oxidoreductase</fullName>
    </submittedName>
</protein>
<feature type="compositionally biased region" description="Basic and acidic residues" evidence="3">
    <location>
        <begin position="213"/>
        <end position="225"/>
    </location>
</feature>
<evidence type="ECO:0000256" key="1">
    <source>
        <dbReference type="ARBA" id="ARBA00008056"/>
    </source>
</evidence>
<dbReference type="InterPro" id="IPR005123">
    <property type="entry name" value="Oxoglu/Fe-dep_dioxygenase_dom"/>
</dbReference>
<dbReference type="Proteomes" id="UP000310421">
    <property type="component" value="Unassembled WGS sequence"/>
</dbReference>
<evidence type="ECO:0000313" key="6">
    <source>
        <dbReference type="Proteomes" id="UP000310421"/>
    </source>
</evidence>
<keyword evidence="2" id="KW-0408">Iron</keyword>
<dbReference type="PANTHER" id="PTHR47990">
    <property type="entry name" value="2-OXOGLUTARATE (2OG) AND FE(II)-DEPENDENT OXYGENASE SUPERFAMILY PROTEIN-RELATED"/>
    <property type="match status" value="1"/>
</dbReference>
<dbReference type="GO" id="GO:0044283">
    <property type="term" value="P:small molecule biosynthetic process"/>
    <property type="evidence" value="ECO:0007669"/>
    <property type="project" value="UniProtKB-ARBA"/>
</dbReference>
<accession>A0A4S8ZP10</accession>
<organism evidence="5 6">
    <name type="scientific">Aureobasidium pullulans</name>
    <name type="common">Black yeast</name>
    <name type="synonym">Pullularia pullulans</name>
    <dbReference type="NCBI Taxonomy" id="5580"/>
    <lineage>
        <taxon>Eukaryota</taxon>
        <taxon>Fungi</taxon>
        <taxon>Dikarya</taxon>
        <taxon>Ascomycota</taxon>
        <taxon>Pezizomycotina</taxon>
        <taxon>Dothideomycetes</taxon>
        <taxon>Dothideomycetidae</taxon>
        <taxon>Dothideales</taxon>
        <taxon>Saccotheciaceae</taxon>
        <taxon>Aureobasidium</taxon>
    </lineage>
</organism>
<dbReference type="GO" id="GO:0016491">
    <property type="term" value="F:oxidoreductase activity"/>
    <property type="evidence" value="ECO:0007669"/>
    <property type="project" value="UniProtKB-KW"/>
</dbReference>
<sequence>MRSIAFDWVALARYKTRRIAARDSSASSTTQLHIKNQYQPPAKFSIMPHQISPSPYADDREFSVAELQTISFAKLASCDPEEQHRLMVAAEQDGFFYLNISDMESKGLWSNYQGVLDVMASWFETPMEEKVKFAYGSDVQGYKPLGLQTGATEKSKDGFETLRVAQQGLDWTVKPLPGQVLASKELFNDFINKSRMHVLSILSSLSDATGLEGEERYERSHRDDGPSNSSMTFHRYPSRKVRDSDNVGHNKHTDISSIAFLFAQQWGLQVPARGAQPEDDAWDWVQPKAGHAICNVGDSLRFLSGMRFRSVLHRVMPVAEMEHSHRYSIAYFCRPVHGTMFRDSEGRMISCDTWFSHKFDIYRATHEEQRKNTILTGGIESAESRSRIHSSVVV</sequence>
<evidence type="ECO:0000256" key="3">
    <source>
        <dbReference type="SAM" id="MobiDB-lite"/>
    </source>
</evidence>
<name>A0A4S8ZP10_AURPU</name>
<dbReference type="Pfam" id="PF14226">
    <property type="entry name" value="DIOX_N"/>
    <property type="match status" value="1"/>
</dbReference>
<evidence type="ECO:0000313" key="5">
    <source>
        <dbReference type="EMBL" id="THW67954.1"/>
    </source>
</evidence>
<comment type="similarity">
    <text evidence="1 2">Belongs to the iron/ascorbate-dependent oxidoreductase family.</text>
</comment>
<evidence type="ECO:0000256" key="2">
    <source>
        <dbReference type="RuleBase" id="RU003682"/>
    </source>
</evidence>
<dbReference type="InterPro" id="IPR027443">
    <property type="entry name" value="IPNS-like_sf"/>
</dbReference>
<evidence type="ECO:0000259" key="4">
    <source>
        <dbReference type="PROSITE" id="PS51471"/>
    </source>
</evidence>
<keyword evidence="2" id="KW-0479">Metal-binding</keyword>
<dbReference type="Gene3D" id="2.60.120.330">
    <property type="entry name" value="B-lactam Antibiotic, Isopenicillin N Synthase, Chain"/>
    <property type="match status" value="1"/>
</dbReference>
<feature type="region of interest" description="Disordered" evidence="3">
    <location>
        <begin position="213"/>
        <end position="249"/>
    </location>
</feature>
<keyword evidence="2" id="KW-0560">Oxidoreductase</keyword>
<comment type="caution">
    <text evidence="5">The sequence shown here is derived from an EMBL/GenBank/DDBJ whole genome shotgun (WGS) entry which is preliminary data.</text>
</comment>
<dbReference type="InterPro" id="IPR050231">
    <property type="entry name" value="Iron_ascorbate_oxido_reductase"/>
</dbReference>
<dbReference type="EMBL" id="QZAN01000001">
    <property type="protein sequence ID" value="THW67954.1"/>
    <property type="molecule type" value="Genomic_DNA"/>
</dbReference>
<gene>
    <name evidence="5" type="ORF">D6D20_00176</name>
</gene>
<dbReference type="PROSITE" id="PS51471">
    <property type="entry name" value="FE2OG_OXY"/>
    <property type="match status" value="1"/>
</dbReference>
<dbReference type="Pfam" id="PF03171">
    <property type="entry name" value="2OG-FeII_Oxy"/>
    <property type="match status" value="1"/>
</dbReference>
<dbReference type="SUPFAM" id="SSF51197">
    <property type="entry name" value="Clavaminate synthase-like"/>
    <property type="match status" value="1"/>
</dbReference>
<dbReference type="InterPro" id="IPR044861">
    <property type="entry name" value="IPNS-like_FE2OG_OXY"/>
</dbReference>
<dbReference type="InterPro" id="IPR026992">
    <property type="entry name" value="DIOX_N"/>
</dbReference>
<feature type="domain" description="Fe2OG dioxygenase" evidence="4">
    <location>
        <begin position="226"/>
        <end position="335"/>
    </location>
</feature>
<dbReference type="GO" id="GO:0046872">
    <property type="term" value="F:metal ion binding"/>
    <property type="evidence" value="ECO:0007669"/>
    <property type="project" value="UniProtKB-KW"/>
</dbReference>
<dbReference type="AlphaFoldDB" id="A0A4S8ZP10"/>
<reference evidence="5 6" key="1">
    <citation type="submission" date="2018-10" db="EMBL/GenBank/DDBJ databases">
        <title>Fifty Aureobasidium pullulans genomes reveal a recombining polyextremotolerant generalist.</title>
        <authorList>
            <person name="Gostincar C."/>
            <person name="Turk M."/>
            <person name="Zajc J."/>
            <person name="Gunde-Cimerman N."/>
        </authorList>
    </citation>
    <scope>NUCLEOTIDE SEQUENCE [LARGE SCALE GENOMIC DNA]</scope>
    <source>
        <strain evidence="5 6">EXF-10751</strain>
    </source>
</reference>